<accession>A0A191ZW66</accession>
<organism evidence="3 4">
    <name type="scientific">Ralstonia insidiosa</name>
    <dbReference type="NCBI Taxonomy" id="190721"/>
    <lineage>
        <taxon>Bacteria</taxon>
        <taxon>Pseudomonadati</taxon>
        <taxon>Pseudomonadota</taxon>
        <taxon>Betaproteobacteria</taxon>
        <taxon>Burkholderiales</taxon>
        <taxon>Burkholderiaceae</taxon>
        <taxon>Ralstonia</taxon>
    </lineage>
</organism>
<proteinExistence type="predicted"/>
<protein>
    <submittedName>
        <fullName evidence="3">Molecular chaperone DnaJ</fullName>
    </submittedName>
</protein>
<dbReference type="STRING" id="190721.ACS15_1647"/>
<feature type="region of interest" description="Disordered" evidence="2">
    <location>
        <begin position="175"/>
        <end position="205"/>
    </location>
</feature>
<dbReference type="Gene3D" id="1.10.287.110">
    <property type="entry name" value="DnaJ domain"/>
    <property type="match status" value="1"/>
</dbReference>
<gene>
    <name evidence="3" type="ORF">A9Y76_07535</name>
</gene>
<feature type="region of interest" description="Disordered" evidence="2">
    <location>
        <begin position="1"/>
        <end position="23"/>
    </location>
</feature>
<dbReference type="EMBL" id="CP016022">
    <property type="protein sequence ID" value="ANJ72326.1"/>
    <property type="molecule type" value="Genomic_DNA"/>
</dbReference>
<evidence type="ECO:0000256" key="2">
    <source>
        <dbReference type="SAM" id="MobiDB-lite"/>
    </source>
</evidence>
<dbReference type="OrthoDB" id="114754at2"/>
<evidence type="ECO:0000256" key="1">
    <source>
        <dbReference type="SAM" id="Coils"/>
    </source>
</evidence>
<keyword evidence="1" id="KW-0175">Coiled coil</keyword>
<dbReference type="InterPro" id="IPR001623">
    <property type="entry name" value="DnaJ_domain"/>
</dbReference>
<sequence length="371" mass="42339">MTKARRPAISIAPDQHQQDAPTLSKGQKSFNALIKQIENRRKRLADWEAATTQFQARYAGEFLPLQRTSTDLKIRMVHSLDQAYEHDGLTKPERRKISALIVDLTGDLIAEDGSLKALYNKYSGTDFDRETAAQAAEMKSRLEAMLGVDLGDDADAHSQDAVLQRARAHIQQQAAKKAALASKREARRAAREKSPKQLAAEAREQEEQAQISLSIREVYRKLASALHPDRETDPQERDRKTRLMQRVNEAYDKGNLLHLLELQLELDHIDQRSINHLSEARLTHYNEILKDQVRELDRQIHRVEMAFRHTYGYHRPGALSPDAPLQNLATNIGALHHTIRNLEQDLAAFDDIKDLRRMLKRAQSTSDSMPF</sequence>
<feature type="compositionally biased region" description="Basic and acidic residues" evidence="2">
    <location>
        <begin position="182"/>
        <end position="205"/>
    </location>
</feature>
<dbReference type="Proteomes" id="UP000078572">
    <property type="component" value="Chromosome 1"/>
</dbReference>
<dbReference type="InterPro" id="IPR036869">
    <property type="entry name" value="J_dom_sf"/>
</dbReference>
<name>A0A191ZW66_9RALS</name>
<dbReference type="SUPFAM" id="SSF46565">
    <property type="entry name" value="Chaperone J-domain"/>
    <property type="match status" value="1"/>
</dbReference>
<feature type="coiled-coil region" evidence="1">
    <location>
        <begin position="286"/>
        <end position="345"/>
    </location>
</feature>
<reference evidence="4" key="1">
    <citation type="submission" date="2016-06" db="EMBL/GenBank/DDBJ databases">
        <authorList>
            <person name="Xu Y."/>
            <person name="Nagy A."/>
            <person name="Yan X."/>
            <person name="Kim S.W."/>
            <person name="Haley B."/>
            <person name="Liu N.T."/>
            <person name="Nou X."/>
        </authorList>
    </citation>
    <scope>NUCLEOTIDE SEQUENCE [LARGE SCALE GENOMIC DNA]</scope>
    <source>
        <strain evidence="4">ATCC 49129</strain>
    </source>
</reference>
<evidence type="ECO:0000313" key="3">
    <source>
        <dbReference type="EMBL" id="ANJ72326.1"/>
    </source>
</evidence>
<evidence type="ECO:0000313" key="4">
    <source>
        <dbReference type="Proteomes" id="UP000078572"/>
    </source>
</evidence>
<dbReference type="CDD" id="cd06257">
    <property type="entry name" value="DnaJ"/>
    <property type="match status" value="1"/>
</dbReference>
<keyword evidence="4" id="KW-1185">Reference proteome</keyword>
<dbReference type="AlphaFoldDB" id="A0A191ZW66"/>